<dbReference type="AlphaFoldDB" id="A0A4R9M4Z5"/>
<sequence length="233" mass="26354">MLYAAFAMILVGVLCFLYVSLSPKSQKNDQPFKRFGERQPAQGAGYSASYRHNPNLSVSPQLDERIRREREIADRRPVWEEPNLHYTKSAPVVEKPSVVEKASILQETKEGLSEVPDVVPPTPSHFQMDGILYLDHSGKIPFGTKDLGDSESNEEDLRNFKRVGPALLKEEDGKFVFYSGNVSYTYGSDDLEQVVFYDQGIVFLLKDSKAPKPVYFTKEMDQFKEFLTQAASA</sequence>
<proteinExistence type="predicted"/>
<dbReference type="RefSeq" id="WP_135758566.1">
    <property type="nucleotide sequence ID" value="NZ_RQHW01000002.1"/>
</dbReference>
<evidence type="ECO:0000313" key="1">
    <source>
        <dbReference type="EMBL" id="TGN21031.1"/>
    </source>
</evidence>
<dbReference type="Proteomes" id="UP000298058">
    <property type="component" value="Unassembled WGS sequence"/>
</dbReference>
<organism evidence="1 2">
    <name type="scientific">Leptospira idonii</name>
    <dbReference type="NCBI Taxonomy" id="1193500"/>
    <lineage>
        <taxon>Bacteria</taxon>
        <taxon>Pseudomonadati</taxon>
        <taxon>Spirochaetota</taxon>
        <taxon>Spirochaetia</taxon>
        <taxon>Leptospirales</taxon>
        <taxon>Leptospiraceae</taxon>
        <taxon>Leptospira</taxon>
    </lineage>
</organism>
<keyword evidence="2" id="KW-1185">Reference proteome</keyword>
<dbReference type="EMBL" id="RQHW01000002">
    <property type="protein sequence ID" value="TGN21031.1"/>
    <property type="molecule type" value="Genomic_DNA"/>
</dbReference>
<name>A0A4R9M4Z5_9LEPT</name>
<comment type="caution">
    <text evidence="1">The sequence shown here is derived from an EMBL/GenBank/DDBJ whole genome shotgun (WGS) entry which is preliminary data.</text>
</comment>
<dbReference type="OrthoDB" id="340227at2"/>
<reference evidence="1" key="1">
    <citation type="journal article" date="2019" name="PLoS Negl. Trop. Dis.">
        <title>Revisiting the worldwide diversity of Leptospira species in the environment.</title>
        <authorList>
            <person name="Vincent A.T."/>
            <person name="Schiettekatte O."/>
            <person name="Bourhy P."/>
            <person name="Veyrier F.J."/>
            <person name="Picardeau M."/>
        </authorList>
    </citation>
    <scope>NUCLEOTIDE SEQUENCE [LARGE SCALE GENOMIC DNA]</scope>
    <source>
        <strain evidence="1">201300427</strain>
    </source>
</reference>
<protein>
    <submittedName>
        <fullName evidence="1">Uncharacterized protein</fullName>
    </submittedName>
</protein>
<accession>A0A4R9M4Z5</accession>
<evidence type="ECO:0000313" key="2">
    <source>
        <dbReference type="Proteomes" id="UP000298058"/>
    </source>
</evidence>
<dbReference type="NCBIfam" id="NF047771">
    <property type="entry name" value="LIC_11490_fam"/>
    <property type="match status" value="1"/>
</dbReference>
<gene>
    <name evidence="1" type="ORF">EHS15_00490</name>
</gene>